<proteinExistence type="predicted"/>
<dbReference type="Proteomes" id="UP000277007">
    <property type="component" value="Unassembled WGS sequence"/>
</dbReference>
<accession>A0A3S0KW00</accession>
<dbReference type="PANTHER" id="PTHR24096">
    <property type="entry name" value="LONG-CHAIN-FATTY-ACID--COA LIGASE"/>
    <property type="match status" value="1"/>
</dbReference>
<dbReference type="InterPro" id="IPR020845">
    <property type="entry name" value="AMP-binding_CS"/>
</dbReference>
<name>A0A3S0KW00_9PROT</name>
<dbReference type="EMBL" id="RXMA01000022">
    <property type="protein sequence ID" value="RTR16903.1"/>
    <property type="molecule type" value="Genomic_DNA"/>
</dbReference>
<dbReference type="CDD" id="cd05921">
    <property type="entry name" value="FCS"/>
    <property type="match status" value="1"/>
</dbReference>
<dbReference type="PANTHER" id="PTHR24096:SF420">
    <property type="entry name" value="LONG-CHAIN-FATTY-ACID--COA LIGASE-RELATED"/>
    <property type="match status" value="1"/>
</dbReference>
<feature type="domain" description="AMP-dependent synthetase/ligase" evidence="1">
    <location>
        <begin position="60"/>
        <end position="441"/>
    </location>
</feature>
<gene>
    <name evidence="2" type="ORF">EJ903_19500</name>
</gene>
<dbReference type="InterPro" id="IPR000873">
    <property type="entry name" value="AMP-dep_synth/lig_dom"/>
</dbReference>
<dbReference type="Pfam" id="PF00501">
    <property type="entry name" value="AMP-binding"/>
    <property type="match status" value="1"/>
</dbReference>
<organism evidence="2 3">
    <name type="scientific">Azospirillum griseum</name>
    <dbReference type="NCBI Taxonomy" id="2496639"/>
    <lineage>
        <taxon>Bacteria</taxon>
        <taxon>Pseudomonadati</taxon>
        <taxon>Pseudomonadota</taxon>
        <taxon>Alphaproteobacteria</taxon>
        <taxon>Rhodospirillales</taxon>
        <taxon>Azospirillaceae</taxon>
        <taxon>Azospirillum</taxon>
    </lineage>
</organism>
<reference evidence="2 3" key="1">
    <citation type="submission" date="2018-12" db="EMBL/GenBank/DDBJ databases">
        <authorList>
            <person name="Yang Y."/>
        </authorList>
    </citation>
    <scope>NUCLEOTIDE SEQUENCE [LARGE SCALE GENOMIC DNA]</scope>
    <source>
        <strain evidence="2 3">L-25-5w-1</strain>
    </source>
</reference>
<evidence type="ECO:0000313" key="3">
    <source>
        <dbReference type="Proteomes" id="UP000277007"/>
    </source>
</evidence>
<dbReference type="Gene3D" id="3.40.50.12780">
    <property type="entry name" value="N-terminal domain of ligase-like"/>
    <property type="match status" value="1"/>
</dbReference>
<dbReference type="Pfam" id="PF23562">
    <property type="entry name" value="AMP-binding_C_3"/>
    <property type="match status" value="1"/>
</dbReference>
<dbReference type="NCBIfam" id="NF009232">
    <property type="entry name" value="PRK12582.1"/>
    <property type="match status" value="1"/>
</dbReference>
<dbReference type="PROSITE" id="PS00455">
    <property type="entry name" value="AMP_BINDING"/>
    <property type="match status" value="1"/>
</dbReference>
<sequence>MRGADPQPGQREDVLTTTIPTRAVHLGALDVSVEHRPDGSALVRAAQTLPAYPDKLTLRLEHWAREAPDRVFLAQRGAGGAWRELTYAQTLERVRSLGQAFLDRGLSVTRGVVVLSNNSIEHALLMLAAQYVGVPYAPVSPAYSLVSSDFGKLRHVLGLFPPGLVFADDGHRFERAFRVAVPPDAERVIARNPPDDLSVVRFDDLAATPVTAAVDAAHDAVGPDTIAKILFTSGSTGMPKGVINTQRMLCSNQEILAYLFAFLRDEPPVLLDWLPWNHTFGGNHNFGIALNNGGTLYIDEGKPMGSGVDVTVRNLRDVSPTLYFNVPKGYEALLPHLEADPDLCERFFRRVKVMFYAGAGLAPHVWQKLDELAIRTVGERIVMLTGLGATETGPMALNANRQYDQPGRIGLPQPGVVVKLVPSGDKLEARIKSPSVTPGYWRQEELSAKAFDSEGFYCLGDAIRFADPDNIDEGFVFDGRIAEDFKLATGTWVSVGTLRAQVIQHFAPLVEDVVVAGHDRDDIAVLIFPHAASCRDLCPHLEPSATLDEVLGDRAVLQRFRALLASLATASTGSSTRIARAVLLSDPPSLDVGEITDKGSINQRAVLKNRAALVEALYDPAPGPRIITIDG</sequence>
<dbReference type="SUPFAM" id="SSF56801">
    <property type="entry name" value="Acetyl-CoA synthetase-like"/>
    <property type="match status" value="1"/>
</dbReference>
<dbReference type="AlphaFoldDB" id="A0A3S0KW00"/>
<keyword evidence="3" id="KW-1185">Reference proteome</keyword>
<evidence type="ECO:0000313" key="2">
    <source>
        <dbReference type="EMBL" id="RTR16903.1"/>
    </source>
</evidence>
<evidence type="ECO:0000259" key="1">
    <source>
        <dbReference type="Pfam" id="PF00501"/>
    </source>
</evidence>
<dbReference type="InterPro" id="IPR042099">
    <property type="entry name" value="ANL_N_sf"/>
</dbReference>
<protein>
    <submittedName>
        <fullName evidence="2">Feruloyl-CoA synthase</fullName>
    </submittedName>
</protein>
<comment type="caution">
    <text evidence="2">The sequence shown here is derived from an EMBL/GenBank/DDBJ whole genome shotgun (WGS) entry which is preliminary data.</text>
</comment>
<dbReference type="GO" id="GO:0016405">
    <property type="term" value="F:CoA-ligase activity"/>
    <property type="evidence" value="ECO:0007669"/>
    <property type="project" value="TreeGrafter"/>
</dbReference>
<dbReference type="OrthoDB" id="9803968at2"/>